<keyword evidence="2 9" id="KW-0812">Transmembrane</keyword>
<dbReference type="PROSITE" id="PS00211">
    <property type="entry name" value="ABC_TRANSPORTER_1"/>
    <property type="match status" value="1"/>
</dbReference>
<feature type="region of interest" description="Disordered" evidence="8">
    <location>
        <begin position="1"/>
        <end position="43"/>
    </location>
</feature>
<dbReference type="SUPFAM" id="SSF90123">
    <property type="entry name" value="ABC transporter transmembrane region"/>
    <property type="match status" value="1"/>
</dbReference>
<evidence type="ECO:0000256" key="8">
    <source>
        <dbReference type="SAM" id="MobiDB-lite"/>
    </source>
</evidence>
<evidence type="ECO:0000256" key="5">
    <source>
        <dbReference type="ARBA" id="ARBA00022989"/>
    </source>
</evidence>
<dbReference type="InterPro" id="IPR003439">
    <property type="entry name" value="ABC_transporter-like_ATP-bd"/>
</dbReference>
<evidence type="ECO:0000256" key="6">
    <source>
        <dbReference type="ARBA" id="ARBA00023136"/>
    </source>
</evidence>
<dbReference type="Gene3D" id="1.20.1560.10">
    <property type="entry name" value="ABC transporter type 1, transmembrane domain"/>
    <property type="match status" value="1"/>
</dbReference>
<dbReference type="PROSITE" id="PS50893">
    <property type="entry name" value="ABC_TRANSPORTER_2"/>
    <property type="match status" value="1"/>
</dbReference>
<evidence type="ECO:0000256" key="4">
    <source>
        <dbReference type="ARBA" id="ARBA00022840"/>
    </source>
</evidence>
<feature type="domain" description="ABC transmembrane type-1" evidence="11">
    <location>
        <begin position="65"/>
        <end position="344"/>
    </location>
</feature>
<evidence type="ECO:0000256" key="3">
    <source>
        <dbReference type="ARBA" id="ARBA00022741"/>
    </source>
</evidence>
<evidence type="ECO:0000256" key="1">
    <source>
        <dbReference type="ARBA" id="ARBA00004651"/>
    </source>
</evidence>
<keyword evidence="13" id="KW-1185">Reference proteome</keyword>
<dbReference type="FunFam" id="3.40.50.300:FF:000218">
    <property type="entry name" value="Multidrug ABC transporter ATP-binding protein"/>
    <property type="match status" value="1"/>
</dbReference>
<evidence type="ECO:0000313" key="13">
    <source>
        <dbReference type="Proteomes" id="UP000612349"/>
    </source>
</evidence>
<organism evidence="12 13">
    <name type="scientific">Croceicoccus mobilis</name>
    <dbReference type="NCBI Taxonomy" id="1703339"/>
    <lineage>
        <taxon>Bacteria</taxon>
        <taxon>Pseudomonadati</taxon>
        <taxon>Pseudomonadota</taxon>
        <taxon>Alphaproteobacteria</taxon>
        <taxon>Sphingomonadales</taxon>
        <taxon>Erythrobacteraceae</taxon>
        <taxon>Croceicoccus</taxon>
    </lineage>
</organism>
<feature type="domain" description="ABC transporter" evidence="10">
    <location>
        <begin position="379"/>
        <end position="615"/>
    </location>
</feature>
<keyword evidence="3" id="KW-0547">Nucleotide-binding</keyword>
<dbReference type="OrthoDB" id="5288711at2"/>
<dbReference type="GO" id="GO:0005524">
    <property type="term" value="F:ATP binding"/>
    <property type="evidence" value="ECO:0007669"/>
    <property type="project" value="UniProtKB-KW"/>
</dbReference>
<dbReference type="GO" id="GO:0016887">
    <property type="term" value="F:ATP hydrolysis activity"/>
    <property type="evidence" value="ECO:0007669"/>
    <property type="project" value="InterPro"/>
</dbReference>
<proteinExistence type="predicted"/>
<reference evidence="12" key="2">
    <citation type="submission" date="2020-09" db="EMBL/GenBank/DDBJ databases">
        <authorList>
            <person name="Sun Q."/>
            <person name="Zhou Y."/>
        </authorList>
    </citation>
    <scope>NUCLEOTIDE SEQUENCE</scope>
    <source>
        <strain evidence="12">CGMCC 1.15360</strain>
    </source>
</reference>
<keyword evidence="5 9" id="KW-1133">Transmembrane helix</keyword>
<dbReference type="Pfam" id="PF00664">
    <property type="entry name" value="ABC_membrane"/>
    <property type="match status" value="1"/>
</dbReference>
<evidence type="ECO:0000256" key="7">
    <source>
        <dbReference type="ARBA" id="ARBA00024725"/>
    </source>
</evidence>
<dbReference type="GO" id="GO:0005886">
    <property type="term" value="C:plasma membrane"/>
    <property type="evidence" value="ECO:0007669"/>
    <property type="project" value="UniProtKB-SubCell"/>
</dbReference>
<evidence type="ECO:0000256" key="9">
    <source>
        <dbReference type="SAM" id="Phobius"/>
    </source>
</evidence>
<dbReference type="CDD" id="cd18575">
    <property type="entry name" value="ABC_6TM_bac_exporter_ABCB8_10_like"/>
    <property type="match status" value="1"/>
</dbReference>
<evidence type="ECO:0000259" key="11">
    <source>
        <dbReference type="PROSITE" id="PS50929"/>
    </source>
</evidence>
<keyword evidence="6 9" id="KW-0472">Membrane</keyword>
<comment type="subcellular location">
    <subcellularLocation>
        <location evidence="1">Cell membrane</location>
        <topology evidence="1">Multi-pass membrane protein</topology>
    </subcellularLocation>
</comment>
<dbReference type="InterPro" id="IPR039421">
    <property type="entry name" value="Type_1_exporter"/>
</dbReference>
<comment type="function">
    <text evidence="7">Part of an ABC transporter complex. Transmembrane domains (TMD) form a pore in the inner membrane and the ATP-binding domain (NBD) is responsible for energy generation.</text>
</comment>
<dbReference type="CDD" id="cd03249">
    <property type="entry name" value="ABC_MTABC3_MDL1_MDL2"/>
    <property type="match status" value="1"/>
</dbReference>
<evidence type="ECO:0000259" key="10">
    <source>
        <dbReference type="PROSITE" id="PS50893"/>
    </source>
</evidence>
<dbReference type="SMART" id="SM00382">
    <property type="entry name" value="AAA"/>
    <property type="match status" value="1"/>
</dbReference>
<feature type="transmembrane region" description="Helical" evidence="9">
    <location>
        <begin position="313"/>
        <end position="336"/>
    </location>
</feature>
<dbReference type="PANTHER" id="PTHR43394:SF1">
    <property type="entry name" value="ATP-BINDING CASSETTE SUB-FAMILY B MEMBER 10, MITOCHONDRIAL"/>
    <property type="match status" value="1"/>
</dbReference>
<dbReference type="PANTHER" id="PTHR43394">
    <property type="entry name" value="ATP-DEPENDENT PERMEASE MDL1, MITOCHONDRIAL"/>
    <property type="match status" value="1"/>
</dbReference>
<dbReference type="GO" id="GO:0015421">
    <property type="term" value="F:ABC-type oligopeptide transporter activity"/>
    <property type="evidence" value="ECO:0007669"/>
    <property type="project" value="TreeGrafter"/>
</dbReference>
<dbReference type="PROSITE" id="PS50929">
    <property type="entry name" value="ABC_TM1F"/>
    <property type="match status" value="1"/>
</dbReference>
<protein>
    <submittedName>
        <fullName evidence="12">ABC transporter ATP-binding protein</fullName>
    </submittedName>
</protein>
<reference evidence="12" key="1">
    <citation type="journal article" date="2014" name="Int. J. Syst. Evol. Microbiol.">
        <title>Complete genome sequence of Corynebacterium casei LMG S-19264T (=DSM 44701T), isolated from a smear-ripened cheese.</title>
        <authorList>
            <consortium name="US DOE Joint Genome Institute (JGI-PGF)"/>
            <person name="Walter F."/>
            <person name="Albersmeier A."/>
            <person name="Kalinowski J."/>
            <person name="Ruckert C."/>
        </authorList>
    </citation>
    <scope>NUCLEOTIDE SEQUENCE</scope>
    <source>
        <strain evidence="12">CGMCC 1.15360</strain>
    </source>
</reference>
<accession>A0A917DVU7</accession>
<dbReference type="Proteomes" id="UP000612349">
    <property type="component" value="Unassembled WGS sequence"/>
</dbReference>
<evidence type="ECO:0000256" key="2">
    <source>
        <dbReference type="ARBA" id="ARBA00022692"/>
    </source>
</evidence>
<keyword evidence="4 12" id="KW-0067">ATP-binding</keyword>
<name>A0A917DVU7_9SPHN</name>
<feature type="transmembrane region" description="Helical" evidence="9">
    <location>
        <begin position="192"/>
        <end position="218"/>
    </location>
</feature>
<dbReference type="SUPFAM" id="SSF52540">
    <property type="entry name" value="P-loop containing nucleoside triphosphate hydrolases"/>
    <property type="match status" value="1"/>
</dbReference>
<dbReference type="AlphaFoldDB" id="A0A917DVU7"/>
<dbReference type="GO" id="GO:0090374">
    <property type="term" value="P:oligopeptide export from mitochondrion"/>
    <property type="evidence" value="ECO:0007669"/>
    <property type="project" value="TreeGrafter"/>
</dbReference>
<dbReference type="InterPro" id="IPR011527">
    <property type="entry name" value="ABC1_TM_dom"/>
</dbReference>
<dbReference type="InterPro" id="IPR036640">
    <property type="entry name" value="ABC1_TM_sf"/>
</dbReference>
<comment type="caution">
    <text evidence="12">The sequence shown here is derived from an EMBL/GenBank/DDBJ whole genome shotgun (WGS) entry which is preliminary data.</text>
</comment>
<dbReference type="Pfam" id="PF00005">
    <property type="entry name" value="ABC_tran"/>
    <property type="match status" value="1"/>
</dbReference>
<feature type="transmembrane region" description="Helical" evidence="9">
    <location>
        <begin position="279"/>
        <end position="301"/>
    </location>
</feature>
<dbReference type="Gene3D" id="3.40.50.300">
    <property type="entry name" value="P-loop containing nucleotide triphosphate hydrolases"/>
    <property type="match status" value="1"/>
</dbReference>
<dbReference type="InterPro" id="IPR027417">
    <property type="entry name" value="P-loop_NTPase"/>
</dbReference>
<dbReference type="InterPro" id="IPR017871">
    <property type="entry name" value="ABC_transporter-like_CS"/>
</dbReference>
<feature type="compositionally biased region" description="Basic and acidic residues" evidence="8">
    <location>
        <begin position="18"/>
        <end position="40"/>
    </location>
</feature>
<gene>
    <name evidence="12" type="primary">draA</name>
    <name evidence="12" type="ORF">GCM10010990_21520</name>
</gene>
<feature type="transmembrane region" description="Helical" evidence="9">
    <location>
        <begin position="101"/>
        <end position="122"/>
    </location>
</feature>
<evidence type="ECO:0000313" key="12">
    <source>
        <dbReference type="EMBL" id="GGD71708.1"/>
    </source>
</evidence>
<feature type="transmembrane region" description="Helical" evidence="9">
    <location>
        <begin position="64"/>
        <end position="89"/>
    </location>
</feature>
<dbReference type="InterPro" id="IPR003593">
    <property type="entry name" value="AAA+_ATPase"/>
</dbReference>
<dbReference type="EMBL" id="BMIP01000004">
    <property type="protein sequence ID" value="GGD71708.1"/>
    <property type="molecule type" value="Genomic_DNA"/>
</dbReference>
<sequence>MTEHARADNEGSGADPGDLERVSDSETETGRKDAGKEEASGSKTRSIGPLFMLLGAARKYPGRLVGAGCALVTTAAATLAIPNFFKLVIDRGFDGGDINRWFEYLLLLVVVLAIGTAFRFYLVSWLAERVVADLRVKVYDNLVTLPPSFFEENNPREISSRMTADTAIIEQVVGSTISVALRNLLTVIGGTIYLFILAPMLTVWLLVAIPIVIIPIVLMGRRVRNLSRSSQDRIADIGAMVSEVLGGIRIVQVFNQQGREAGRFGEAVERSFATAKSRIWFRAILTALAMALVLGALVGLMWRGALDVEAGHITGGTIAAFVITAGLVGGAFGALAEVYGNLLRASGAAQRLGELLATTPAIAAPARPQELPTPARGSIAFQNVTFRYPTRPEDKALNDFSLVIEPGETVAIVGPSGAGKSTLFQLIARFYDPQVGSVRVDGIDLTRADPIAVRDRLALVPQESTLFNASARDNLRYGAWEADDDAIWKAARAANAEQFLKALPNGLDTVIGDAGARLSGGQRQRVAIARALLRDAPILLLDEATSALDAQSEQLVQSALETLMKGRTTIVIAHRLATVRAADRIVVMEDGRIVEQGTHAELSANSGLYASLAALQFE</sequence>